<comment type="caution">
    <text evidence="2">The sequence shown here is derived from an EMBL/GenBank/DDBJ whole genome shotgun (WGS) entry which is preliminary data.</text>
</comment>
<evidence type="ECO:0000313" key="3">
    <source>
        <dbReference type="Proteomes" id="UP000265520"/>
    </source>
</evidence>
<accession>A0A392VMW8</accession>
<proteinExistence type="predicted"/>
<name>A0A392VMW8_9FABA</name>
<protein>
    <submittedName>
        <fullName evidence="2">Uncharacterized protein</fullName>
    </submittedName>
</protein>
<dbReference type="Proteomes" id="UP000265520">
    <property type="component" value="Unassembled WGS sequence"/>
</dbReference>
<keyword evidence="3" id="KW-1185">Reference proteome</keyword>
<feature type="non-terminal residue" evidence="2">
    <location>
        <position position="32"/>
    </location>
</feature>
<evidence type="ECO:0000313" key="2">
    <source>
        <dbReference type="EMBL" id="MCI88749.1"/>
    </source>
</evidence>
<feature type="region of interest" description="Disordered" evidence="1">
    <location>
        <begin position="1"/>
        <end position="32"/>
    </location>
</feature>
<reference evidence="2 3" key="1">
    <citation type="journal article" date="2018" name="Front. Plant Sci.">
        <title>Red Clover (Trifolium pratense) and Zigzag Clover (T. medium) - A Picture of Genomic Similarities and Differences.</title>
        <authorList>
            <person name="Dluhosova J."/>
            <person name="Istvanek J."/>
            <person name="Nedelnik J."/>
            <person name="Repkova J."/>
        </authorList>
    </citation>
    <scope>NUCLEOTIDE SEQUENCE [LARGE SCALE GENOMIC DNA]</scope>
    <source>
        <strain evidence="3">cv. 10/8</strain>
        <tissue evidence="2">Leaf</tissue>
    </source>
</reference>
<feature type="compositionally biased region" description="Basic and acidic residues" evidence="1">
    <location>
        <begin position="8"/>
        <end position="32"/>
    </location>
</feature>
<dbReference type="EMBL" id="LXQA011201443">
    <property type="protein sequence ID" value="MCI88749.1"/>
    <property type="molecule type" value="Genomic_DNA"/>
</dbReference>
<sequence>MRSNTTQHLEENESAKSHGDPQSQHEKGTAKE</sequence>
<organism evidence="2 3">
    <name type="scientific">Trifolium medium</name>
    <dbReference type="NCBI Taxonomy" id="97028"/>
    <lineage>
        <taxon>Eukaryota</taxon>
        <taxon>Viridiplantae</taxon>
        <taxon>Streptophyta</taxon>
        <taxon>Embryophyta</taxon>
        <taxon>Tracheophyta</taxon>
        <taxon>Spermatophyta</taxon>
        <taxon>Magnoliopsida</taxon>
        <taxon>eudicotyledons</taxon>
        <taxon>Gunneridae</taxon>
        <taxon>Pentapetalae</taxon>
        <taxon>rosids</taxon>
        <taxon>fabids</taxon>
        <taxon>Fabales</taxon>
        <taxon>Fabaceae</taxon>
        <taxon>Papilionoideae</taxon>
        <taxon>50 kb inversion clade</taxon>
        <taxon>NPAAA clade</taxon>
        <taxon>Hologalegina</taxon>
        <taxon>IRL clade</taxon>
        <taxon>Trifolieae</taxon>
        <taxon>Trifolium</taxon>
    </lineage>
</organism>
<dbReference type="AlphaFoldDB" id="A0A392VMW8"/>
<evidence type="ECO:0000256" key="1">
    <source>
        <dbReference type="SAM" id="MobiDB-lite"/>
    </source>
</evidence>